<keyword evidence="5" id="KW-0732">Signal</keyword>
<protein>
    <submittedName>
        <fullName evidence="7">Matrixin family metalloprotease</fullName>
        <ecNumber evidence="7">3.4.24.-</ecNumber>
    </submittedName>
</protein>
<reference evidence="8" key="1">
    <citation type="journal article" date="2019" name="Int. J. Syst. Evol. Microbiol.">
        <title>The Global Catalogue of Microorganisms (GCM) 10K type strain sequencing project: providing services to taxonomists for standard genome sequencing and annotation.</title>
        <authorList>
            <consortium name="The Broad Institute Genomics Platform"/>
            <consortium name="The Broad Institute Genome Sequencing Center for Infectious Disease"/>
            <person name="Wu L."/>
            <person name="Ma J."/>
        </authorList>
    </citation>
    <scope>NUCLEOTIDE SEQUENCE [LARGE SCALE GENOMIC DNA]</scope>
    <source>
        <strain evidence="8">CCM 8905</strain>
    </source>
</reference>
<evidence type="ECO:0000256" key="2">
    <source>
        <dbReference type="ARBA" id="ARBA00022723"/>
    </source>
</evidence>
<evidence type="ECO:0000256" key="1">
    <source>
        <dbReference type="ARBA" id="ARBA00022670"/>
    </source>
</evidence>
<keyword evidence="8" id="KW-1185">Reference proteome</keyword>
<keyword evidence="2" id="KW-0479">Metal-binding</keyword>
<feature type="chain" id="PRO_5046753660" evidence="5">
    <location>
        <begin position="23"/>
        <end position="334"/>
    </location>
</feature>
<evidence type="ECO:0000313" key="7">
    <source>
        <dbReference type="EMBL" id="MFC6207151.1"/>
    </source>
</evidence>
<dbReference type="GO" id="GO:0008237">
    <property type="term" value="F:metallopeptidase activity"/>
    <property type="evidence" value="ECO:0007669"/>
    <property type="project" value="UniProtKB-KW"/>
</dbReference>
<evidence type="ECO:0000313" key="8">
    <source>
        <dbReference type="Proteomes" id="UP001596254"/>
    </source>
</evidence>
<evidence type="ECO:0000256" key="5">
    <source>
        <dbReference type="SAM" id="SignalP"/>
    </source>
</evidence>
<keyword evidence="4" id="KW-0862">Zinc</keyword>
<dbReference type="Gene3D" id="3.40.390.10">
    <property type="entry name" value="Collagenase (Catalytic Domain)"/>
    <property type="match status" value="1"/>
</dbReference>
<dbReference type="Pfam" id="PF00413">
    <property type="entry name" value="Peptidase_M10"/>
    <property type="match status" value="1"/>
</dbReference>
<dbReference type="EC" id="3.4.24.-" evidence="7"/>
<dbReference type="InterPro" id="IPR024079">
    <property type="entry name" value="MetalloPept_cat_dom_sf"/>
</dbReference>
<evidence type="ECO:0000256" key="3">
    <source>
        <dbReference type="ARBA" id="ARBA00022801"/>
    </source>
</evidence>
<dbReference type="EMBL" id="JBHSSK010000021">
    <property type="protein sequence ID" value="MFC6207151.1"/>
    <property type="molecule type" value="Genomic_DNA"/>
</dbReference>
<accession>A0ABW1SRI3</accession>
<name>A0ABW1SRI3_9LACO</name>
<gene>
    <name evidence="7" type="ORF">ACFP1G_06625</name>
</gene>
<dbReference type="SUPFAM" id="SSF55486">
    <property type="entry name" value="Metalloproteases ('zincins'), catalytic domain"/>
    <property type="match status" value="1"/>
</dbReference>
<dbReference type="InterPro" id="IPR001818">
    <property type="entry name" value="Pept_M10_metallopeptidase"/>
</dbReference>
<evidence type="ECO:0000256" key="4">
    <source>
        <dbReference type="ARBA" id="ARBA00022833"/>
    </source>
</evidence>
<keyword evidence="1" id="KW-0645">Protease</keyword>
<evidence type="ECO:0000259" key="6">
    <source>
        <dbReference type="Pfam" id="PF00413"/>
    </source>
</evidence>
<dbReference type="RefSeq" id="WP_125693271.1">
    <property type="nucleotide sequence ID" value="NZ_JBHSSK010000021.1"/>
</dbReference>
<comment type="caution">
    <text evidence="7">The sequence shown here is derived from an EMBL/GenBank/DDBJ whole genome shotgun (WGS) entry which is preliminary data.</text>
</comment>
<feature type="domain" description="Peptidase M10 metallopeptidase" evidence="6">
    <location>
        <begin position="128"/>
        <end position="179"/>
    </location>
</feature>
<keyword evidence="3 7" id="KW-0378">Hydrolase</keyword>
<sequence>MRKSVVLFASCLVLLTSLPAAAATKNPTPISKYRYASKKAAYYNKSTSAYYRSIWTAARKAWNKSKAFKWSATKNKKSRTFTTTVSKASGIWINATGMAYNGMSFDKAGHQTGSAMYLNRSVLKKYKYNKKQRTNVAIHEMGHALGLSHNAKGSVSVMNPANRVQPLRNVDIRGVKKAYSTPVATRKALASAAKPSLSVDHIKDYSNNIYGVEGLVHDAGTIVEGTITKSVGHHQTPKNYYTTQTLKVSDKFKGAAAGTTLTFTQGGTTQMAVTDSEVLHPGEDVLVMLGKSAAGKYYVINDGQGMFLDTHTSNGHELFEHVSDHTIYTEDMLH</sequence>
<proteinExistence type="predicted"/>
<feature type="signal peptide" evidence="5">
    <location>
        <begin position="1"/>
        <end position="22"/>
    </location>
</feature>
<keyword evidence="7" id="KW-0482">Metalloprotease</keyword>
<dbReference type="Proteomes" id="UP001596254">
    <property type="component" value="Unassembled WGS sequence"/>
</dbReference>
<organism evidence="7 8">
    <name type="scientific">Levilactobacillus tongjiangensis</name>
    <dbReference type="NCBI Taxonomy" id="2486023"/>
    <lineage>
        <taxon>Bacteria</taxon>
        <taxon>Bacillati</taxon>
        <taxon>Bacillota</taxon>
        <taxon>Bacilli</taxon>
        <taxon>Lactobacillales</taxon>
        <taxon>Lactobacillaceae</taxon>
        <taxon>Levilactobacillus</taxon>
    </lineage>
</organism>